<dbReference type="EMBL" id="JAIXCQ010000014">
    <property type="protein sequence ID" value="MCA5894910.1"/>
    <property type="molecule type" value="Genomic_DNA"/>
</dbReference>
<name>A0ABS7ZIR0_9MICO</name>
<gene>
    <name evidence="2" type="ORF">LEP48_16360</name>
</gene>
<proteinExistence type="predicted"/>
<accession>A0ABS7ZIR0</accession>
<sequence>MPGHWEGDLIIGKGGKSAAATLVERTTRFVTIKALPQVKNSDGLADVLIEEFNELPALVRKSLTWDQGTEMARHAALTLATRMPVYFADPRSPWQRPSNENTNGLIREYLPKGTEITDHQPYLDAIAEELNERPRATLGFLTPREAFEKLLLDEAVATTN</sequence>
<dbReference type="Pfam" id="PF00665">
    <property type="entry name" value="rve"/>
    <property type="match status" value="1"/>
</dbReference>
<dbReference type="NCBIfam" id="NF033563">
    <property type="entry name" value="transpos_IS30"/>
    <property type="match status" value="1"/>
</dbReference>
<comment type="caution">
    <text evidence="2">The sequence shown here is derived from an EMBL/GenBank/DDBJ whole genome shotgun (WGS) entry which is preliminary data.</text>
</comment>
<dbReference type="InterPro" id="IPR051917">
    <property type="entry name" value="Transposase-Integrase"/>
</dbReference>
<organism evidence="2 3">
    <name type="scientific">Isoptericola luteus</name>
    <dbReference type="NCBI Taxonomy" id="2879484"/>
    <lineage>
        <taxon>Bacteria</taxon>
        <taxon>Bacillati</taxon>
        <taxon>Actinomycetota</taxon>
        <taxon>Actinomycetes</taxon>
        <taxon>Micrococcales</taxon>
        <taxon>Promicromonosporaceae</taxon>
        <taxon>Isoptericola</taxon>
    </lineage>
</organism>
<dbReference type="InterPro" id="IPR036397">
    <property type="entry name" value="RNaseH_sf"/>
</dbReference>
<dbReference type="SUPFAM" id="SSF53098">
    <property type="entry name" value="Ribonuclease H-like"/>
    <property type="match status" value="1"/>
</dbReference>
<dbReference type="InterPro" id="IPR053392">
    <property type="entry name" value="Transposase_IS30-like"/>
</dbReference>
<feature type="domain" description="Integrase catalytic" evidence="1">
    <location>
        <begin position="1"/>
        <end position="151"/>
    </location>
</feature>
<evidence type="ECO:0000313" key="3">
    <source>
        <dbReference type="Proteomes" id="UP001319870"/>
    </source>
</evidence>
<evidence type="ECO:0000313" key="2">
    <source>
        <dbReference type="EMBL" id="MCA5894910.1"/>
    </source>
</evidence>
<protein>
    <submittedName>
        <fullName evidence="2">IS30 family transposase</fullName>
    </submittedName>
</protein>
<dbReference type="PANTHER" id="PTHR10948">
    <property type="entry name" value="TRANSPOSASE"/>
    <property type="match status" value="1"/>
</dbReference>
<dbReference type="PROSITE" id="PS50994">
    <property type="entry name" value="INTEGRASE"/>
    <property type="match status" value="1"/>
</dbReference>
<reference evidence="2 3" key="1">
    <citation type="submission" date="2021-09" db="EMBL/GenBank/DDBJ databases">
        <title>Isoptericola luteus sp. nov., a novel bacterium isolated from Harbin, the capital city of Heilongjiang province.</title>
        <authorList>
            <person name="Li J."/>
        </authorList>
    </citation>
    <scope>NUCLEOTIDE SEQUENCE [LARGE SCALE GENOMIC DNA]</scope>
    <source>
        <strain evidence="2 3">NEAU-Y5</strain>
    </source>
</reference>
<dbReference type="InterPro" id="IPR001584">
    <property type="entry name" value="Integrase_cat-core"/>
</dbReference>
<keyword evidence="3" id="KW-1185">Reference proteome</keyword>
<dbReference type="Gene3D" id="3.30.420.10">
    <property type="entry name" value="Ribonuclease H-like superfamily/Ribonuclease H"/>
    <property type="match status" value="1"/>
</dbReference>
<dbReference type="Proteomes" id="UP001319870">
    <property type="component" value="Unassembled WGS sequence"/>
</dbReference>
<dbReference type="PANTHER" id="PTHR10948:SF23">
    <property type="entry name" value="TRANSPOSASE INSI FOR INSERTION SEQUENCE ELEMENT IS30A-RELATED"/>
    <property type="match status" value="1"/>
</dbReference>
<evidence type="ECO:0000259" key="1">
    <source>
        <dbReference type="PROSITE" id="PS50994"/>
    </source>
</evidence>
<dbReference type="InterPro" id="IPR012337">
    <property type="entry name" value="RNaseH-like_sf"/>
</dbReference>